<evidence type="ECO:0000313" key="3">
    <source>
        <dbReference type="Proteomes" id="UP000231388"/>
    </source>
</evidence>
<dbReference type="SUPFAM" id="SSF54523">
    <property type="entry name" value="Pili subunits"/>
    <property type="match status" value="1"/>
</dbReference>
<dbReference type="Pfam" id="PF07963">
    <property type="entry name" value="N_methyl"/>
    <property type="match status" value="1"/>
</dbReference>
<gene>
    <name evidence="2" type="ORF">COX53_01340</name>
</gene>
<name>A0A2G9XCH4_UNCKA</name>
<reference evidence="2 3" key="1">
    <citation type="submission" date="2017-09" db="EMBL/GenBank/DDBJ databases">
        <title>Depth-based differentiation of microbial function through sediment-hosted aquifers and enrichment of novel symbionts in the deep terrestrial subsurface.</title>
        <authorList>
            <person name="Probst A.J."/>
            <person name="Ladd B."/>
            <person name="Jarett J.K."/>
            <person name="Geller-Mcgrath D.E."/>
            <person name="Sieber C.M."/>
            <person name="Emerson J.B."/>
            <person name="Anantharaman K."/>
            <person name="Thomas B.C."/>
            <person name="Malmstrom R."/>
            <person name="Stieglmeier M."/>
            <person name="Klingl A."/>
            <person name="Woyke T."/>
            <person name="Ryan C.M."/>
            <person name="Banfield J.F."/>
        </authorList>
    </citation>
    <scope>NUCLEOTIDE SEQUENCE [LARGE SCALE GENOMIC DNA]</scope>
    <source>
        <strain evidence="2">CG23_combo_of_CG06-09_8_20_14_all_40_14</strain>
    </source>
</reference>
<keyword evidence="1" id="KW-0812">Transmembrane</keyword>
<dbReference type="PROSITE" id="PS00409">
    <property type="entry name" value="PROKAR_NTER_METHYL"/>
    <property type="match status" value="1"/>
</dbReference>
<dbReference type="Proteomes" id="UP000231388">
    <property type="component" value="Unassembled WGS sequence"/>
</dbReference>
<dbReference type="EMBL" id="PCQY01000018">
    <property type="protein sequence ID" value="PIP04637.1"/>
    <property type="molecule type" value="Genomic_DNA"/>
</dbReference>
<evidence type="ECO:0000313" key="2">
    <source>
        <dbReference type="EMBL" id="PIP04637.1"/>
    </source>
</evidence>
<dbReference type="InterPro" id="IPR012902">
    <property type="entry name" value="N_methyl_site"/>
</dbReference>
<dbReference type="InterPro" id="IPR045584">
    <property type="entry name" value="Pilin-like"/>
</dbReference>
<evidence type="ECO:0008006" key="4">
    <source>
        <dbReference type="Google" id="ProtNLM"/>
    </source>
</evidence>
<dbReference type="NCBIfam" id="TIGR02532">
    <property type="entry name" value="IV_pilin_GFxxxE"/>
    <property type="match status" value="1"/>
</dbReference>
<dbReference type="AlphaFoldDB" id="A0A2G9XCH4"/>
<sequence>MPYKGFTLVELLISVSVIVILTAIALPIFATTGSNQTLTQNFENIKSDLRIVQAKSLSGIVSGDNGYWGIRFNCAGGKAVSYILGQPNNASDPLSEIYPGIQKLLTFGVYVKCSNSFQVVFLKNTAKPAEGSISIVVADGKNADKTIVVNAQGSVE</sequence>
<feature type="transmembrane region" description="Helical" evidence="1">
    <location>
        <begin position="7"/>
        <end position="30"/>
    </location>
</feature>
<dbReference type="Gene3D" id="3.30.700.10">
    <property type="entry name" value="Glycoprotein, Type 4 Pilin"/>
    <property type="match status" value="1"/>
</dbReference>
<protein>
    <recommendedName>
        <fullName evidence="4">General secretion pathway GspH domain-containing protein</fullName>
    </recommendedName>
</protein>
<accession>A0A2G9XCH4</accession>
<organism evidence="2 3">
    <name type="scientific">candidate division WWE3 bacterium CG23_combo_of_CG06-09_8_20_14_all_40_14</name>
    <dbReference type="NCBI Taxonomy" id="1975095"/>
    <lineage>
        <taxon>Bacteria</taxon>
        <taxon>Katanobacteria</taxon>
    </lineage>
</organism>
<comment type="caution">
    <text evidence="2">The sequence shown here is derived from an EMBL/GenBank/DDBJ whole genome shotgun (WGS) entry which is preliminary data.</text>
</comment>
<evidence type="ECO:0000256" key="1">
    <source>
        <dbReference type="SAM" id="Phobius"/>
    </source>
</evidence>
<proteinExistence type="predicted"/>
<keyword evidence="1" id="KW-0472">Membrane</keyword>
<keyword evidence="1" id="KW-1133">Transmembrane helix</keyword>